<dbReference type="InterPro" id="IPR001841">
    <property type="entry name" value="Znf_RING"/>
</dbReference>
<evidence type="ECO:0000313" key="9">
    <source>
        <dbReference type="Proteomes" id="UP000530263"/>
    </source>
</evidence>
<dbReference type="InterPro" id="IPR047157">
    <property type="entry name" value="PHRF1/Atg35"/>
</dbReference>
<dbReference type="InterPro" id="IPR017907">
    <property type="entry name" value="Znf_RING_CS"/>
</dbReference>
<dbReference type="CDD" id="cd16635">
    <property type="entry name" value="mRING-HC-C3HC3D_PHRF1"/>
    <property type="match status" value="1"/>
</dbReference>
<feature type="region of interest" description="Disordered" evidence="5">
    <location>
        <begin position="805"/>
        <end position="829"/>
    </location>
</feature>
<feature type="region of interest" description="Disordered" evidence="5">
    <location>
        <begin position="1"/>
        <end position="76"/>
    </location>
</feature>
<feature type="domain" description="PHD-type" evidence="6">
    <location>
        <begin position="159"/>
        <end position="209"/>
    </location>
</feature>
<feature type="region of interest" description="Disordered" evidence="5">
    <location>
        <begin position="525"/>
        <end position="579"/>
    </location>
</feature>
<evidence type="ECO:0000313" key="8">
    <source>
        <dbReference type="EMBL" id="NWQ81384.1"/>
    </source>
</evidence>
<protein>
    <submittedName>
        <fullName evidence="8">PHRF1 protein</fullName>
    </submittedName>
</protein>
<feature type="compositionally biased region" description="Low complexity" evidence="5">
    <location>
        <begin position="978"/>
        <end position="987"/>
    </location>
</feature>
<feature type="compositionally biased region" description="Polar residues" evidence="5">
    <location>
        <begin position="708"/>
        <end position="745"/>
    </location>
</feature>
<feature type="compositionally biased region" description="Polar residues" evidence="5">
    <location>
        <begin position="328"/>
        <end position="340"/>
    </location>
</feature>
<dbReference type="EMBL" id="VYZG01001681">
    <property type="protein sequence ID" value="NWQ81384.1"/>
    <property type="molecule type" value="Genomic_DNA"/>
</dbReference>
<organism evidence="8 9">
    <name type="scientific">Columbina picui</name>
    <name type="common">Picui ground-dove</name>
    <dbReference type="NCBI Taxonomy" id="115618"/>
    <lineage>
        <taxon>Eukaryota</taxon>
        <taxon>Metazoa</taxon>
        <taxon>Chordata</taxon>
        <taxon>Craniata</taxon>
        <taxon>Vertebrata</taxon>
        <taxon>Euteleostomi</taxon>
        <taxon>Archelosauria</taxon>
        <taxon>Archosauria</taxon>
        <taxon>Dinosauria</taxon>
        <taxon>Saurischia</taxon>
        <taxon>Theropoda</taxon>
        <taxon>Coelurosauria</taxon>
        <taxon>Aves</taxon>
        <taxon>Neognathae</taxon>
        <taxon>Neoaves</taxon>
        <taxon>Columbimorphae</taxon>
        <taxon>Columbiformes</taxon>
        <taxon>Columbidae</taxon>
        <taxon>Columbina</taxon>
    </lineage>
</organism>
<evidence type="ECO:0000256" key="1">
    <source>
        <dbReference type="ARBA" id="ARBA00022723"/>
    </source>
</evidence>
<keyword evidence="9" id="KW-1185">Reference proteome</keyword>
<dbReference type="PROSITE" id="PS50016">
    <property type="entry name" value="ZF_PHD_2"/>
    <property type="match status" value="1"/>
</dbReference>
<evidence type="ECO:0000259" key="6">
    <source>
        <dbReference type="PROSITE" id="PS50016"/>
    </source>
</evidence>
<dbReference type="Proteomes" id="UP000530263">
    <property type="component" value="Unassembled WGS sequence"/>
</dbReference>
<dbReference type="Pfam" id="PF23030">
    <property type="entry name" value="SCAF11-like_C"/>
    <property type="match status" value="1"/>
</dbReference>
<dbReference type="InterPro" id="IPR013083">
    <property type="entry name" value="Znf_RING/FYVE/PHD"/>
</dbReference>
<dbReference type="InterPro" id="IPR019787">
    <property type="entry name" value="Znf_PHD-finger"/>
</dbReference>
<feature type="compositionally biased region" description="Basic and acidic residues" evidence="5">
    <location>
        <begin position="1006"/>
        <end position="1018"/>
    </location>
</feature>
<feature type="compositionally biased region" description="Basic residues" evidence="5">
    <location>
        <begin position="1142"/>
        <end position="1159"/>
    </location>
</feature>
<feature type="non-terminal residue" evidence="8">
    <location>
        <position position="1"/>
    </location>
</feature>
<name>A0A7K4S6M6_COLPI</name>
<dbReference type="PANTHER" id="PTHR12618:SF20">
    <property type="entry name" value="PHD AND RING FINGER DOMAIN-CONTAINING PROTEIN 1"/>
    <property type="match status" value="1"/>
</dbReference>
<dbReference type="Pfam" id="PF13639">
    <property type="entry name" value="zf-RING_2"/>
    <property type="match status" value="1"/>
</dbReference>
<dbReference type="OrthoDB" id="1935339at2759"/>
<dbReference type="InterPro" id="IPR001965">
    <property type="entry name" value="Znf_PHD"/>
</dbReference>
<evidence type="ECO:0000256" key="2">
    <source>
        <dbReference type="ARBA" id="ARBA00022771"/>
    </source>
</evidence>
<feature type="compositionally biased region" description="Basic residues" evidence="5">
    <location>
        <begin position="1032"/>
        <end position="1041"/>
    </location>
</feature>
<feature type="region of interest" description="Disordered" evidence="5">
    <location>
        <begin position="948"/>
        <end position="1204"/>
    </location>
</feature>
<dbReference type="PANTHER" id="PTHR12618">
    <property type="entry name" value="PHD AND RING FINGER DOMAIN-CONTAINING PROTEIN 1"/>
    <property type="match status" value="1"/>
</dbReference>
<evidence type="ECO:0000256" key="5">
    <source>
        <dbReference type="SAM" id="MobiDB-lite"/>
    </source>
</evidence>
<dbReference type="CDD" id="cd15536">
    <property type="entry name" value="PHD_PHRF1"/>
    <property type="match status" value="1"/>
</dbReference>
<feature type="region of interest" description="Disordered" evidence="5">
    <location>
        <begin position="637"/>
        <end position="792"/>
    </location>
</feature>
<evidence type="ECO:0000256" key="4">
    <source>
        <dbReference type="PROSITE-ProRule" id="PRU00175"/>
    </source>
</evidence>
<evidence type="ECO:0000259" key="7">
    <source>
        <dbReference type="PROSITE" id="PS50089"/>
    </source>
</evidence>
<feature type="compositionally biased region" description="Basic residues" evidence="5">
    <location>
        <begin position="1052"/>
        <end position="1080"/>
    </location>
</feature>
<feature type="compositionally biased region" description="Basic residues" evidence="5">
    <location>
        <begin position="1095"/>
        <end position="1105"/>
    </location>
</feature>
<dbReference type="PROSITE" id="PS00518">
    <property type="entry name" value="ZF_RING_1"/>
    <property type="match status" value="1"/>
</dbReference>
<keyword evidence="2 4" id="KW-0863">Zinc-finger</keyword>
<dbReference type="SUPFAM" id="SSF57903">
    <property type="entry name" value="FYVE/PHD zinc finger"/>
    <property type="match status" value="1"/>
</dbReference>
<feature type="region of interest" description="Disordered" evidence="5">
    <location>
        <begin position="300"/>
        <end position="365"/>
    </location>
</feature>
<feature type="compositionally biased region" description="Basic residues" evidence="5">
    <location>
        <begin position="342"/>
        <end position="357"/>
    </location>
</feature>
<feature type="domain" description="RING-type" evidence="7">
    <location>
        <begin position="81"/>
        <end position="122"/>
    </location>
</feature>
<dbReference type="SUPFAM" id="SSF57850">
    <property type="entry name" value="RING/U-box"/>
    <property type="match status" value="1"/>
</dbReference>
<reference evidence="8 9" key="1">
    <citation type="submission" date="2019-09" db="EMBL/GenBank/DDBJ databases">
        <title>Bird 10,000 Genomes (B10K) Project - Family phase.</title>
        <authorList>
            <person name="Zhang G."/>
        </authorList>
    </citation>
    <scope>NUCLEOTIDE SEQUENCE [LARGE SCALE GENOMIC DNA]</scope>
    <source>
        <strain evidence="8">B10K-DU-021-26</strain>
        <tissue evidence="8">Mixed tissue sample</tissue>
    </source>
</reference>
<feature type="region of interest" description="Disordered" evidence="5">
    <location>
        <begin position="440"/>
        <end position="480"/>
    </location>
</feature>
<feature type="compositionally biased region" description="Acidic residues" evidence="5">
    <location>
        <begin position="9"/>
        <end position="40"/>
    </location>
</feature>
<feature type="compositionally biased region" description="Basic and acidic residues" evidence="5">
    <location>
        <begin position="1042"/>
        <end position="1051"/>
    </location>
</feature>
<feature type="compositionally biased region" description="Basic residues" evidence="5">
    <location>
        <begin position="1170"/>
        <end position="1186"/>
    </location>
</feature>
<feature type="compositionally biased region" description="Basic residues" evidence="5">
    <location>
        <begin position="988"/>
        <end position="1005"/>
    </location>
</feature>
<feature type="compositionally biased region" description="Basic and acidic residues" evidence="5">
    <location>
        <begin position="1160"/>
        <end position="1169"/>
    </location>
</feature>
<feature type="compositionally biased region" description="Low complexity" evidence="5">
    <location>
        <begin position="525"/>
        <end position="549"/>
    </location>
</feature>
<feature type="non-terminal residue" evidence="8">
    <location>
        <position position="1635"/>
    </location>
</feature>
<feature type="compositionally biased region" description="Low complexity" evidence="5">
    <location>
        <begin position="813"/>
        <end position="827"/>
    </location>
</feature>
<dbReference type="Gene3D" id="2.30.30.1150">
    <property type="match status" value="1"/>
</dbReference>
<dbReference type="InterPro" id="IPR057031">
    <property type="entry name" value="SFR19-like_C"/>
</dbReference>
<feature type="compositionally biased region" description="Basic and acidic residues" evidence="5">
    <location>
        <begin position="1128"/>
        <end position="1141"/>
    </location>
</feature>
<dbReference type="SMART" id="SM00184">
    <property type="entry name" value="RING"/>
    <property type="match status" value="2"/>
</dbReference>
<dbReference type="GO" id="GO:0008270">
    <property type="term" value="F:zinc ion binding"/>
    <property type="evidence" value="ECO:0007669"/>
    <property type="project" value="UniProtKB-KW"/>
</dbReference>
<evidence type="ECO:0000256" key="3">
    <source>
        <dbReference type="ARBA" id="ARBA00022833"/>
    </source>
</evidence>
<proteinExistence type="predicted"/>
<accession>A0A7K4S6M6</accession>
<dbReference type="Pfam" id="PF00628">
    <property type="entry name" value="PHD"/>
    <property type="match status" value="1"/>
</dbReference>
<dbReference type="InterPro" id="IPR011011">
    <property type="entry name" value="Znf_FYVE_PHD"/>
</dbReference>
<keyword evidence="1" id="KW-0479">Metal-binding</keyword>
<dbReference type="InterPro" id="IPR019786">
    <property type="entry name" value="Zinc_finger_PHD-type_CS"/>
</dbReference>
<gene>
    <name evidence="8" type="primary">Phrf1</name>
    <name evidence="8" type="ORF">COLPIC_R03807</name>
</gene>
<dbReference type="SMART" id="SM00249">
    <property type="entry name" value="PHD"/>
    <property type="match status" value="1"/>
</dbReference>
<dbReference type="PROSITE" id="PS01359">
    <property type="entry name" value="ZF_PHD_1"/>
    <property type="match status" value="1"/>
</dbReference>
<feature type="compositionally biased region" description="Basic residues" evidence="5">
    <location>
        <begin position="308"/>
        <end position="327"/>
    </location>
</feature>
<sequence length="1635" mass="181965">ESSGGNSSDSEDDTGNEEEEDDTEEEGSEDNKEESEDEELEGRSANEEETGATAGGSADSLKLEPHISSGSDSPDEDAETCPVCLNTFTDQAVGTPENCFHSFCLDCIVEWSKNANSCPVDRIRFKYITIRAHFGGKILRQVPAEKAKTRSYDDDDDDLTFCEVCYRCNREDRMLLCDGCDRGYHMECLNPPLSEVPVDEWFCPICTPVFVSAAADTDHVSEEQVAAPVDDVIPSTSREQPQVRTRAIARTRQSERVRETVNRNRMTTAQQIQHGHLTSSALDETIDAVVAGLNTAVYERPLTPRSATRQRRKTGRRRKVGAKRRTQTKSSAGKKSSGLQLNRRKHPIKKKRGKKRVKNETTTRSRIARTLGLSKPVHGASLPSMYKPTEPSLGLMRADIGAAPLSVLGDPYALDPYESNEEVSTNPDSPVSAKRRVLSQSALRSHRPVARPISVGLPRSSVPALSPDQEEEDAPVPDLLGSIMSGQSLLMMSSSDVVINRDGSLMAKAAGKGLALHRSAASSSIAGPSVSSELSTCTRPSSSSLFSSPSPSPSWIEPAANPAQSTSEKTTVKAEYSMTPRSVQRPNIAALRNYIRSVWGSNLDQMPRFNEKSKNFAPTDSSSKPLICNLNSGSKAVTVQQPLKPPPERTDIFELPRIPKIKKETSGKQVEPEPTGSQSYDIPSSCITQLTGKESTHQLGRGSKVESQKSNAKESQQQTHTSGESFSANTGAYSSSSLPGTSRSKGPSPFESFRINIPGNMGHSSRLSNPGFCNTFRPVDDKAQQKESPSPLLLVKKKQVKSEMYDPFEPTGSDSSSASSSPERLSSGMQLTNITRTISIENPKVQTFQTVRRFTPYMVGNVFGSGADSDVPSSNTESHDDAMVESRIVEQISDTEEQDNMDEKHFLNSPCTSSAVKQISNAECLKEESRESPDVFFNAEELIRPNINVKLEPDGPSKNYGQQKVQKVEQTERRSRSRSSSNSSSQSKKMKRKKALVKGHKRSRSGSRDREHSRDRSSRSTSWSGGEERSKTHTLKPKRRRSSTDRSSSRERSKKKKTKDKNKDKKAKTSCCRERRKSRSRSGSAGSTSEFYENRKRKRQSPLRSRQRERSRSNSTERTKRQKHRRDKSCERYDKDSSIRSKDRKRSRSRSRERRKWRSRSQERKSSKSKEKRPRSRSRSKERKYRSRETSLPPPSENNQKASVENVSRCLEQPHSFNQEPKEELAPEELSIVIQPNVKLEETQAETQVQAQETIKVEPICQVVTSETESTNICVPAGNVDSFAETELINSSDPAALGSCSNTNLEITVKMENTALCQSLMEPPSKEEVTMHAPTETAPIQILSKSNITDCVKEVKQECLVSNEETSDFSKPELQVVPQGPALKSKAPVKRVTWNLQEEESSMLSDGKTPRMPFYKLQRVKDGAWKAEDLNQTLNQVQLNEPPPTNYMIPEPMFPELDSSQVYCQNVPLTPPLPSSLPPYAPVSQPTVQFIMQGSLPALGCMAGQNLTPEPGTLATASEPGIQTASVGNTEEKIKAPKPPVDKMKNEEYMKKLHMQERAVEEVKLAIKPFYQKREITKEEYKNILRKAVRKICHSKSGEINPVKVANLVKAYVEKYKHMRKHKKSDGEDTREVEN</sequence>
<comment type="caution">
    <text evidence="8">The sequence shown here is derived from an EMBL/GenBank/DDBJ whole genome shotgun (WGS) entry which is preliminary data.</text>
</comment>
<dbReference type="PROSITE" id="PS50089">
    <property type="entry name" value="ZF_RING_2"/>
    <property type="match status" value="1"/>
</dbReference>
<feature type="compositionally biased region" description="Polar residues" evidence="5">
    <location>
        <begin position="762"/>
        <end position="772"/>
    </location>
</feature>
<feature type="compositionally biased region" description="Low complexity" evidence="5">
    <location>
        <begin position="1081"/>
        <end position="1090"/>
    </location>
</feature>
<feature type="compositionally biased region" description="Basic and acidic residues" evidence="5">
    <location>
        <begin position="1106"/>
        <end position="1119"/>
    </location>
</feature>
<keyword evidence="3" id="KW-0862">Zinc</keyword>
<dbReference type="Gene3D" id="3.30.40.10">
    <property type="entry name" value="Zinc/RING finger domain, C3HC4 (zinc finger)"/>
    <property type="match status" value="1"/>
</dbReference>
<feature type="compositionally biased region" description="Polar residues" evidence="5">
    <location>
        <begin position="675"/>
        <end position="693"/>
    </location>
</feature>